<evidence type="ECO:0000256" key="1">
    <source>
        <dbReference type="ARBA" id="ARBA00004141"/>
    </source>
</evidence>
<evidence type="ECO:0000256" key="3">
    <source>
        <dbReference type="ARBA" id="ARBA00022679"/>
    </source>
</evidence>
<dbReference type="EMBL" id="BDDD01000186">
    <property type="protein sequence ID" value="GAV61128.1"/>
    <property type="molecule type" value="Genomic_DNA"/>
</dbReference>
<dbReference type="Pfam" id="PF01151">
    <property type="entry name" value="ELO"/>
    <property type="match status" value="1"/>
</dbReference>
<dbReference type="GO" id="GO:0005789">
    <property type="term" value="C:endoplasmic reticulum membrane"/>
    <property type="evidence" value="ECO:0007669"/>
    <property type="project" value="TreeGrafter"/>
</dbReference>
<keyword evidence="5" id="KW-0276">Fatty acid metabolism</keyword>
<dbReference type="GO" id="GO:0030148">
    <property type="term" value="P:sphingolipid biosynthetic process"/>
    <property type="evidence" value="ECO:0007669"/>
    <property type="project" value="TreeGrafter"/>
</dbReference>
<organism evidence="11 12">
    <name type="scientific">Cephalotus follicularis</name>
    <name type="common">Albany pitcher plant</name>
    <dbReference type="NCBI Taxonomy" id="3775"/>
    <lineage>
        <taxon>Eukaryota</taxon>
        <taxon>Viridiplantae</taxon>
        <taxon>Streptophyta</taxon>
        <taxon>Embryophyta</taxon>
        <taxon>Tracheophyta</taxon>
        <taxon>Spermatophyta</taxon>
        <taxon>Magnoliopsida</taxon>
        <taxon>eudicotyledons</taxon>
        <taxon>Gunneridae</taxon>
        <taxon>Pentapetalae</taxon>
        <taxon>rosids</taxon>
        <taxon>fabids</taxon>
        <taxon>Oxalidales</taxon>
        <taxon>Cephalotaceae</taxon>
        <taxon>Cephalotus</taxon>
    </lineage>
</organism>
<feature type="transmembrane region" description="Helical" evidence="10">
    <location>
        <begin position="209"/>
        <end position="228"/>
    </location>
</feature>
<gene>
    <name evidence="11" type="ORF">CFOL_v3_04656</name>
</gene>
<feature type="transmembrane region" description="Helical" evidence="10">
    <location>
        <begin position="36"/>
        <end position="56"/>
    </location>
</feature>
<dbReference type="Proteomes" id="UP000187406">
    <property type="component" value="Unassembled WGS sequence"/>
</dbReference>
<dbReference type="AlphaFoldDB" id="A0A1Q3AZK6"/>
<evidence type="ECO:0000256" key="6">
    <source>
        <dbReference type="ARBA" id="ARBA00022989"/>
    </source>
</evidence>
<dbReference type="GO" id="GO:0019367">
    <property type="term" value="P:fatty acid elongation, saturated fatty acid"/>
    <property type="evidence" value="ECO:0007669"/>
    <property type="project" value="TreeGrafter"/>
</dbReference>
<keyword evidence="3" id="KW-0808">Transferase</keyword>
<name>A0A1Q3AZK6_CEPFO</name>
<dbReference type="InterPro" id="IPR002076">
    <property type="entry name" value="ELO_fam"/>
</dbReference>
<keyword evidence="9" id="KW-0275">Fatty acid biosynthesis</keyword>
<feature type="transmembrane region" description="Helical" evidence="10">
    <location>
        <begin position="234"/>
        <end position="255"/>
    </location>
</feature>
<evidence type="ECO:0000256" key="5">
    <source>
        <dbReference type="ARBA" id="ARBA00022832"/>
    </source>
</evidence>
<evidence type="ECO:0000256" key="2">
    <source>
        <dbReference type="ARBA" id="ARBA00022516"/>
    </source>
</evidence>
<evidence type="ECO:0000256" key="9">
    <source>
        <dbReference type="ARBA" id="ARBA00023160"/>
    </source>
</evidence>
<dbReference type="GO" id="GO:0042761">
    <property type="term" value="P:very long-chain fatty acid biosynthetic process"/>
    <property type="evidence" value="ECO:0007669"/>
    <property type="project" value="TreeGrafter"/>
</dbReference>
<proteinExistence type="predicted"/>
<keyword evidence="8 10" id="KW-0472">Membrane</keyword>
<comment type="subcellular location">
    <subcellularLocation>
        <location evidence="1">Membrane</location>
        <topology evidence="1">Multi-pass membrane protein</topology>
    </subcellularLocation>
</comment>
<dbReference type="InterPro" id="IPR030457">
    <property type="entry name" value="ELO_CS"/>
</dbReference>
<keyword evidence="7" id="KW-0443">Lipid metabolism</keyword>
<dbReference type="GO" id="GO:0034625">
    <property type="term" value="P:fatty acid elongation, monounsaturated fatty acid"/>
    <property type="evidence" value="ECO:0007669"/>
    <property type="project" value="TreeGrafter"/>
</dbReference>
<sequence>MTTNILSTLQYWLVDHPKIQHFSWAQGENLGSSWEFLLSTILTYLSLTFLLSNVQLPFLKPQVMIKPFLILHNINLLVLSFTMALGCTLSIFSHLPNVNYIICFPKHTKPTGPLFFWTYIFYLSKILEFLDTLLIIFSNSINRLTFLHVYHHATVLVMCYLSLYTSESMFSLVLVTNSSVHMLMYTYYLSCALGVRPKWKRLVTDCQIVQFWSSFFIMLVICIYHFTGEGCSGIWGWFFNAVFISSLLVLFTQFYSKNYSPTKKKASMTKNA</sequence>
<dbReference type="GO" id="GO:0009922">
    <property type="term" value="F:fatty acid elongase activity"/>
    <property type="evidence" value="ECO:0007669"/>
    <property type="project" value="InterPro"/>
</dbReference>
<keyword evidence="4 10" id="KW-0812">Transmembrane</keyword>
<evidence type="ECO:0000313" key="11">
    <source>
        <dbReference type="EMBL" id="GAV61128.1"/>
    </source>
</evidence>
<accession>A0A1Q3AZK6</accession>
<dbReference type="FunCoup" id="A0A1Q3AZK6">
    <property type="interactions" value="850"/>
</dbReference>
<dbReference type="PROSITE" id="PS01188">
    <property type="entry name" value="ELO"/>
    <property type="match status" value="1"/>
</dbReference>
<protein>
    <submittedName>
        <fullName evidence="11">ELO domain-containing protein</fullName>
    </submittedName>
</protein>
<feature type="transmembrane region" description="Helical" evidence="10">
    <location>
        <begin position="68"/>
        <end position="94"/>
    </location>
</feature>
<reference evidence="12" key="1">
    <citation type="submission" date="2016-04" db="EMBL/GenBank/DDBJ databases">
        <title>Cephalotus genome sequencing.</title>
        <authorList>
            <person name="Fukushima K."/>
            <person name="Hasebe M."/>
            <person name="Fang X."/>
        </authorList>
    </citation>
    <scope>NUCLEOTIDE SEQUENCE [LARGE SCALE GENOMIC DNA]</scope>
    <source>
        <strain evidence="12">cv. St1</strain>
    </source>
</reference>
<dbReference type="PANTHER" id="PTHR11157">
    <property type="entry name" value="FATTY ACID ACYL TRANSFERASE-RELATED"/>
    <property type="match status" value="1"/>
</dbReference>
<evidence type="ECO:0000256" key="10">
    <source>
        <dbReference type="SAM" id="Phobius"/>
    </source>
</evidence>
<evidence type="ECO:0000256" key="4">
    <source>
        <dbReference type="ARBA" id="ARBA00022692"/>
    </source>
</evidence>
<keyword evidence="12" id="KW-1185">Reference proteome</keyword>
<feature type="transmembrane region" description="Helical" evidence="10">
    <location>
        <begin position="144"/>
        <end position="163"/>
    </location>
</feature>
<evidence type="ECO:0000313" key="12">
    <source>
        <dbReference type="Proteomes" id="UP000187406"/>
    </source>
</evidence>
<keyword evidence="2" id="KW-0444">Lipid biosynthesis</keyword>
<evidence type="ECO:0000256" key="8">
    <source>
        <dbReference type="ARBA" id="ARBA00023136"/>
    </source>
</evidence>
<keyword evidence="6 10" id="KW-1133">Transmembrane helix</keyword>
<feature type="transmembrane region" description="Helical" evidence="10">
    <location>
        <begin position="114"/>
        <end position="137"/>
    </location>
</feature>
<dbReference type="OrthoDB" id="434092at2759"/>
<feature type="transmembrane region" description="Helical" evidence="10">
    <location>
        <begin position="169"/>
        <end position="188"/>
    </location>
</feature>
<evidence type="ECO:0000256" key="7">
    <source>
        <dbReference type="ARBA" id="ARBA00023098"/>
    </source>
</evidence>
<dbReference type="STRING" id="3775.A0A1Q3AZK6"/>
<comment type="caution">
    <text evidence="11">The sequence shown here is derived from an EMBL/GenBank/DDBJ whole genome shotgun (WGS) entry which is preliminary data.</text>
</comment>
<dbReference type="InParanoid" id="A0A1Q3AZK6"/>
<dbReference type="PANTHER" id="PTHR11157:SF132">
    <property type="entry name" value="ELONGATION OF FATTY ACIDS PROTEIN 3-LIKE"/>
    <property type="match status" value="1"/>
</dbReference>
<dbReference type="GO" id="GO:0034626">
    <property type="term" value="P:fatty acid elongation, polyunsaturated fatty acid"/>
    <property type="evidence" value="ECO:0007669"/>
    <property type="project" value="TreeGrafter"/>
</dbReference>